<feature type="domain" description="Purine catabolism PurC-like" evidence="1">
    <location>
        <begin position="9"/>
        <end position="130"/>
    </location>
</feature>
<evidence type="ECO:0000259" key="1">
    <source>
        <dbReference type="Pfam" id="PF07905"/>
    </source>
</evidence>
<name>A0A554SCX0_9ACTN</name>
<dbReference type="OrthoDB" id="2973014at2"/>
<sequence length="397" mass="42711">MSTPLTLIDLLELDSFRRTQPEVVCGEHLLDRPVRWVHTSELAEAATLLRGEELLLTSGLGLSGRGAPGLRMYIAALGERRAALAMELGWTFTQIPTEMLHAAREHDVPVIAIHNVVPFVELAETAQEAILTRRLRASAVGAASTNSAKARLLNDLETSQVSGPALTRRLAAVGITAVGQSFCGVVIRGFRLAMAAAVEESLSRVVETHSVLSASGSGEVVAVMPADAPHNLGSRLLATLDELMRSQGEAATCRIALGRAGPMLEAAPRLAEARNALSLAASLGIEDRVLMSPLISGRMALNRLAGDVLAERLVHTEIGKLIEHDARHGTHLVRTLHTYLIHSSQKQAAAEALSCSRQALYKRLATISRLTGPFELPHRHADLIIALELHLLQRRSD</sequence>
<dbReference type="Pfam" id="PF07905">
    <property type="entry name" value="PucR"/>
    <property type="match status" value="1"/>
</dbReference>
<evidence type="ECO:0008006" key="5">
    <source>
        <dbReference type="Google" id="ProtNLM"/>
    </source>
</evidence>
<dbReference type="InterPro" id="IPR042070">
    <property type="entry name" value="PucR_C-HTH_sf"/>
</dbReference>
<dbReference type="Proteomes" id="UP000316988">
    <property type="component" value="Unassembled WGS sequence"/>
</dbReference>
<dbReference type="InterPro" id="IPR025736">
    <property type="entry name" value="PucR_C-HTH_dom"/>
</dbReference>
<dbReference type="InterPro" id="IPR012914">
    <property type="entry name" value="PucR_dom"/>
</dbReference>
<dbReference type="Gene3D" id="1.10.10.2840">
    <property type="entry name" value="PucR C-terminal helix-turn-helix domain"/>
    <property type="match status" value="1"/>
</dbReference>
<dbReference type="EMBL" id="VLNT01000004">
    <property type="protein sequence ID" value="TSD64204.1"/>
    <property type="molecule type" value="Genomic_DNA"/>
</dbReference>
<evidence type="ECO:0000259" key="2">
    <source>
        <dbReference type="Pfam" id="PF13556"/>
    </source>
</evidence>
<dbReference type="PANTHER" id="PTHR33744:SF1">
    <property type="entry name" value="DNA-BINDING TRANSCRIPTIONAL ACTIVATOR ADER"/>
    <property type="match status" value="1"/>
</dbReference>
<accession>A0A554SCX0</accession>
<dbReference type="Pfam" id="PF13556">
    <property type="entry name" value="HTH_30"/>
    <property type="match status" value="1"/>
</dbReference>
<organism evidence="3 4">
    <name type="scientific">Aeromicrobium piscarium</name>
    <dbReference type="NCBI Taxonomy" id="2590901"/>
    <lineage>
        <taxon>Bacteria</taxon>
        <taxon>Bacillati</taxon>
        <taxon>Actinomycetota</taxon>
        <taxon>Actinomycetes</taxon>
        <taxon>Propionibacteriales</taxon>
        <taxon>Nocardioidaceae</taxon>
        <taxon>Aeromicrobium</taxon>
    </lineage>
</organism>
<keyword evidence="4" id="KW-1185">Reference proteome</keyword>
<proteinExistence type="predicted"/>
<gene>
    <name evidence="3" type="ORF">FNM00_06530</name>
</gene>
<dbReference type="AlphaFoldDB" id="A0A554SCX0"/>
<evidence type="ECO:0000313" key="3">
    <source>
        <dbReference type="EMBL" id="TSD64204.1"/>
    </source>
</evidence>
<protein>
    <recommendedName>
        <fullName evidence="5">PucR family transcriptional regulator</fullName>
    </recommendedName>
</protein>
<reference evidence="3 4" key="1">
    <citation type="submission" date="2019-07" db="EMBL/GenBank/DDBJ databases">
        <authorList>
            <person name="Zhao L.H."/>
        </authorList>
    </citation>
    <scope>NUCLEOTIDE SEQUENCE [LARGE SCALE GENOMIC DNA]</scope>
    <source>
        <strain evidence="3 4">Co35</strain>
    </source>
</reference>
<dbReference type="RefSeq" id="WP_143912633.1">
    <property type="nucleotide sequence ID" value="NZ_VLNT01000004.1"/>
</dbReference>
<dbReference type="PANTHER" id="PTHR33744">
    <property type="entry name" value="CARBOHYDRATE DIACID REGULATOR"/>
    <property type="match status" value="1"/>
</dbReference>
<dbReference type="InterPro" id="IPR051448">
    <property type="entry name" value="CdaR-like_regulators"/>
</dbReference>
<evidence type="ECO:0000313" key="4">
    <source>
        <dbReference type="Proteomes" id="UP000316988"/>
    </source>
</evidence>
<feature type="domain" description="PucR C-terminal helix-turn-helix" evidence="2">
    <location>
        <begin position="332"/>
        <end position="387"/>
    </location>
</feature>
<comment type="caution">
    <text evidence="3">The sequence shown here is derived from an EMBL/GenBank/DDBJ whole genome shotgun (WGS) entry which is preliminary data.</text>
</comment>